<sequence>MVEFKLKSLYLKQKKTDSLQVKETTTQDLVILRIGDYNQNKSKYHHFHVPLHGIVEIQYETPDHNNLLRIVFQLNQRNLSIQYYTWNETDQHYIEAPLENEIIHSLSFQAILQSISFSNDNHLSYIVNSLQPLNDIQKG</sequence>
<dbReference type="EMBL" id="LWSG01000005">
    <property type="protein sequence ID" value="OAS88146.1"/>
    <property type="molecule type" value="Genomic_DNA"/>
</dbReference>
<dbReference type="AlphaFoldDB" id="A0A179T239"/>
<comment type="caution">
    <text evidence="1">The sequence shown here is derived from an EMBL/GenBank/DDBJ whole genome shotgun (WGS) entry which is preliminary data.</text>
</comment>
<dbReference type="Proteomes" id="UP000078534">
    <property type="component" value="Unassembled WGS sequence"/>
</dbReference>
<dbReference type="STRING" id="152268.A6K24_17370"/>
<evidence type="ECO:0000313" key="1">
    <source>
        <dbReference type="EMBL" id="OAS88146.1"/>
    </source>
</evidence>
<dbReference type="RefSeq" id="WP_066328725.1">
    <property type="nucleotide sequence ID" value="NZ_LWSG01000005.1"/>
</dbReference>
<organism evidence="1 2">
    <name type="scientific">Metabacillus litoralis</name>
    <dbReference type="NCBI Taxonomy" id="152268"/>
    <lineage>
        <taxon>Bacteria</taxon>
        <taxon>Bacillati</taxon>
        <taxon>Bacillota</taxon>
        <taxon>Bacilli</taxon>
        <taxon>Bacillales</taxon>
        <taxon>Bacillaceae</taxon>
        <taxon>Metabacillus</taxon>
    </lineage>
</organism>
<proteinExistence type="predicted"/>
<protein>
    <submittedName>
        <fullName evidence="1">Uncharacterized protein</fullName>
    </submittedName>
</protein>
<dbReference type="OrthoDB" id="2858555at2"/>
<reference evidence="2" key="1">
    <citation type="submission" date="2016-04" db="EMBL/GenBank/DDBJ databases">
        <authorList>
            <person name="Lyu Z."/>
            <person name="Lyu W."/>
        </authorList>
    </citation>
    <scope>NUCLEOTIDE SEQUENCE [LARGE SCALE GENOMIC DNA]</scope>
    <source>
        <strain evidence="2">C44</strain>
    </source>
</reference>
<gene>
    <name evidence="1" type="ORF">A6K24_17370</name>
</gene>
<name>A0A179T239_9BACI</name>
<keyword evidence="2" id="KW-1185">Reference proteome</keyword>
<evidence type="ECO:0000313" key="2">
    <source>
        <dbReference type="Proteomes" id="UP000078534"/>
    </source>
</evidence>
<accession>A0A179T239</accession>